<keyword evidence="1" id="KW-0732">Signal</keyword>
<evidence type="ECO:0008006" key="4">
    <source>
        <dbReference type="Google" id="ProtNLM"/>
    </source>
</evidence>
<dbReference type="STRING" id="1891224.BBP83_11860"/>
<sequence length="98" mass="10645">MKSSLFSTLFLVLGLTIAQAGHTAAISKSTNSKTALPAEKISLIEKAIHQQKIEGKLHSDDNLKVLTALKVAPTQNFFASQNQSFTRFVQALFTPNNS</sequence>
<dbReference type="RefSeq" id="WP_068889215.1">
    <property type="nucleotide sequence ID" value="NZ_CBCRUU010000008.1"/>
</dbReference>
<dbReference type="EMBL" id="MBDL01000012">
    <property type="protein sequence ID" value="ODA12166.1"/>
    <property type="molecule type" value="Genomic_DNA"/>
</dbReference>
<evidence type="ECO:0000313" key="2">
    <source>
        <dbReference type="EMBL" id="ODA12166.1"/>
    </source>
</evidence>
<feature type="signal peptide" evidence="1">
    <location>
        <begin position="1"/>
        <end position="20"/>
    </location>
</feature>
<reference evidence="2 3" key="1">
    <citation type="submission" date="2016-07" db="EMBL/GenBank/DDBJ databases">
        <title>Acinetobacter sp. ANC 4603.</title>
        <authorList>
            <person name="Radolfova-Krizova L."/>
            <person name="Nemec A."/>
        </authorList>
    </citation>
    <scope>NUCLEOTIDE SEQUENCE [LARGE SCALE GENOMIC DNA]</scope>
    <source>
        <strain evidence="2 3">ANC 4603</strain>
    </source>
</reference>
<keyword evidence="3" id="KW-1185">Reference proteome</keyword>
<dbReference type="OrthoDB" id="6711284at2"/>
<dbReference type="Proteomes" id="UP000186553">
    <property type="component" value="Unassembled WGS sequence"/>
</dbReference>
<evidence type="ECO:0000256" key="1">
    <source>
        <dbReference type="SAM" id="SignalP"/>
    </source>
</evidence>
<dbReference type="AlphaFoldDB" id="A0A1C3CTX6"/>
<proteinExistence type="predicted"/>
<gene>
    <name evidence="2" type="ORF">BBP83_11860</name>
</gene>
<comment type="caution">
    <text evidence="2">The sequence shown here is derived from an EMBL/GenBank/DDBJ whole genome shotgun (WGS) entry which is preliminary data.</text>
</comment>
<name>A0A1C3CTX6_9GAMM</name>
<organism evidence="2 3">
    <name type="scientific">Acinetobacter celticus</name>
    <dbReference type="NCBI Taxonomy" id="1891224"/>
    <lineage>
        <taxon>Bacteria</taxon>
        <taxon>Pseudomonadati</taxon>
        <taxon>Pseudomonadota</taxon>
        <taxon>Gammaproteobacteria</taxon>
        <taxon>Moraxellales</taxon>
        <taxon>Moraxellaceae</taxon>
        <taxon>Acinetobacter</taxon>
    </lineage>
</organism>
<evidence type="ECO:0000313" key="3">
    <source>
        <dbReference type="Proteomes" id="UP000186553"/>
    </source>
</evidence>
<protein>
    <recommendedName>
        <fullName evidence="4">DUF4179 domain-containing protein</fullName>
    </recommendedName>
</protein>
<accession>A0A1C3CTX6</accession>
<feature type="chain" id="PRO_5008671615" description="DUF4179 domain-containing protein" evidence="1">
    <location>
        <begin position="21"/>
        <end position="98"/>
    </location>
</feature>